<dbReference type="SUPFAM" id="SSF53300">
    <property type="entry name" value="vWA-like"/>
    <property type="match status" value="1"/>
</dbReference>
<evidence type="ECO:0000259" key="2">
    <source>
        <dbReference type="Pfam" id="PF13400"/>
    </source>
</evidence>
<dbReference type="Gene3D" id="3.40.50.410">
    <property type="entry name" value="von Willebrand factor, type A domain"/>
    <property type="match status" value="2"/>
</dbReference>
<evidence type="ECO:0000313" key="4">
    <source>
        <dbReference type="Proteomes" id="UP000316781"/>
    </source>
</evidence>
<dbReference type="Proteomes" id="UP000316781">
    <property type="component" value="Unassembled WGS sequence"/>
</dbReference>
<dbReference type="Pfam" id="PF13400">
    <property type="entry name" value="Tad"/>
    <property type="match status" value="1"/>
</dbReference>
<evidence type="ECO:0000313" key="3">
    <source>
        <dbReference type="EMBL" id="TRL31535.1"/>
    </source>
</evidence>
<feature type="domain" description="Putative Flp pilus-assembly TadG-like N-terminal" evidence="2">
    <location>
        <begin position="21"/>
        <end position="66"/>
    </location>
</feature>
<feature type="transmembrane region" description="Helical" evidence="1">
    <location>
        <begin position="20"/>
        <end position="42"/>
    </location>
</feature>
<dbReference type="InterPro" id="IPR036465">
    <property type="entry name" value="vWFA_dom_sf"/>
</dbReference>
<gene>
    <name evidence="3" type="ORF">FM996_13580</name>
</gene>
<reference evidence="3 4" key="1">
    <citation type="submission" date="2019-07" db="EMBL/GenBank/DDBJ databases">
        <title>Ln-dependent methylotrophs.</title>
        <authorList>
            <person name="Tani A."/>
        </authorList>
    </citation>
    <scope>NUCLEOTIDE SEQUENCE [LARGE SCALE GENOMIC DNA]</scope>
    <source>
        <strain evidence="3 4">SM89A</strain>
    </source>
</reference>
<keyword evidence="1" id="KW-0472">Membrane</keyword>
<evidence type="ECO:0000256" key="1">
    <source>
        <dbReference type="SAM" id="Phobius"/>
    </source>
</evidence>
<dbReference type="EMBL" id="VJMF01000054">
    <property type="protein sequence ID" value="TRL31535.1"/>
    <property type="molecule type" value="Genomic_DNA"/>
</dbReference>
<protein>
    <submittedName>
        <fullName evidence="3">TadE/TadG family protein</fullName>
    </submittedName>
</protein>
<keyword evidence="1" id="KW-1133">Transmembrane helix</keyword>
<accession>A0A549SPI6</accession>
<dbReference type="RefSeq" id="WP_142863459.1">
    <property type="nucleotide sequence ID" value="NZ_VJMF01000054.1"/>
</dbReference>
<comment type="caution">
    <text evidence="3">The sequence shown here is derived from an EMBL/GenBank/DDBJ whole genome shotgun (WGS) entry which is preliminary data.</text>
</comment>
<dbReference type="InterPro" id="IPR028087">
    <property type="entry name" value="Tad_N"/>
</dbReference>
<proteinExistence type="predicted"/>
<name>A0A549SPI6_METSR</name>
<keyword evidence="1" id="KW-0812">Transmembrane</keyword>
<dbReference type="AlphaFoldDB" id="A0A549SPI6"/>
<organism evidence="3 4">
    <name type="scientific">Methylosinus sporium</name>
    <dbReference type="NCBI Taxonomy" id="428"/>
    <lineage>
        <taxon>Bacteria</taxon>
        <taxon>Pseudomonadati</taxon>
        <taxon>Pseudomonadota</taxon>
        <taxon>Alphaproteobacteria</taxon>
        <taxon>Hyphomicrobiales</taxon>
        <taxon>Methylocystaceae</taxon>
        <taxon>Methylosinus</taxon>
    </lineage>
</organism>
<sequence length="583" mass="61379">MMRPVANKERSARSFARDKAGNVGIIFGLSFVPVVMMIGAGVDYGRIAAARGSLQQAADTAVLAVAKGIVGTTTDQQARSQAQVYLSTNYRNATATVTSAAIAADRLSLCVTAQAQVATAIMKIAGTTSMSTQVTACAALQGGISPNDTYEIALVLDNSGSMTRSTGGVTKLKALRTAAKSFVGTMFTKAPGRVKFAVTPFAGGVVAVDPTVSTNRSASWIDLEGANSQHWAAFGGKTAATAAGFTNRFDIFSKLASRRSSLDWRGCFEEPIYPYNVQDMTISSTNAETLFVPYLAPDEPDSNGYGNSYLDDNDAEYGGWSWDWGGGSASSTCGDTASSEWGRLTHICKYNTSSSIGGSFGPESFFGPNQFCPDNATQSVLQLTSTQTTVENKIDKLAANGNTNLHVGFMWGWRTISPVGPFARGKAYSATGNHKVIVFMTDGFNNWGTQTRTVVGSDYESLGYYTYNGSANARLPDGSAGDGVNYRSALTASAGSKTSYLSTSRSAEDDLTLEACTAAKAAGVEIFTIGFSISSDPIDDQGLTLLKNCATNKDHYFAAIDAESLNLAFSTIGTGLGSLRLTQ</sequence>